<dbReference type="EMBL" id="JANWGH010000002">
    <property type="protein sequence ID" value="MCS5491196.1"/>
    <property type="molecule type" value="Genomic_DNA"/>
</dbReference>
<dbReference type="InterPro" id="IPR055354">
    <property type="entry name" value="DUF7507"/>
</dbReference>
<dbReference type="InterPro" id="IPR047589">
    <property type="entry name" value="DUF11_rpt"/>
</dbReference>
<reference evidence="2 3" key="1">
    <citation type="submission" date="2022-08" db="EMBL/GenBank/DDBJ databases">
        <title>Algoriphagus sp. CAU 1643 isolated from mud.</title>
        <authorList>
            <person name="Kim W."/>
        </authorList>
    </citation>
    <scope>NUCLEOTIDE SEQUENCE [LARGE SCALE GENOMIC DNA]</scope>
    <source>
        <strain evidence="2 3">CAU 1643</strain>
    </source>
</reference>
<dbReference type="NCBIfam" id="TIGR01451">
    <property type="entry name" value="B_ant_repeat"/>
    <property type="match status" value="3"/>
</dbReference>
<name>A0ABT2G9S5_9BACT</name>
<dbReference type="PANTHER" id="PTHR34819">
    <property type="entry name" value="LARGE CYSTEINE-RICH PERIPLASMIC PROTEIN OMCB"/>
    <property type="match status" value="1"/>
</dbReference>
<feature type="domain" description="DUF7507" evidence="1">
    <location>
        <begin position="280"/>
        <end position="368"/>
    </location>
</feature>
<evidence type="ECO:0000259" key="1">
    <source>
        <dbReference type="Pfam" id="PF24346"/>
    </source>
</evidence>
<dbReference type="InterPro" id="IPR013783">
    <property type="entry name" value="Ig-like_fold"/>
</dbReference>
<dbReference type="PANTHER" id="PTHR34819:SF3">
    <property type="entry name" value="CELL SURFACE PROTEIN"/>
    <property type="match status" value="1"/>
</dbReference>
<sequence>ETYTTTYTITQADLDAGSVENTATATDGTTTGSDTETVTAEYSPSINITKTGQYEDTNSDGLYSIGDRVNYEFTVTNTGNVDLTDVSVTDLNPSVIIENGGLIGTLLIGESISISGYYELTETELITGQFINTATATGYFKGEPYTDSDDDTQSFKIVSLEIVKTAVAVNGINDPLTYSNVGDVITYTITLENTGNWPINKNQLDVVDPLATSGPVYEFSSVDENPVLQPGEIWTYSATYVITQADLDNGNFTNTVAVNVKSGSEDYEFTDDETVDAVVSPELTVIKTSDVSTYESVGDVITYTITVQNTGNVTLTDVVVSDPLTGLDELIASLAPGVTETYTTTYTITQVDLDAGSVENTATATYSYGDTEYSESDSASVTAVQGPAITITNDADRDVYSSVGEVITYT</sequence>
<feature type="domain" description="DUF7507" evidence="1">
    <location>
        <begin position="160"/>
        <end position="262"/>
    </location>
</feature>
<feature type="non-terminal residue" evidence="2">
    <location>
        <position position="410"/>
    </location>
</feature>
<dbReference type="Pfam" id="PF24346">
    <property type="entry name" value="DUF7507"/>
    <property type="match status" value="3"/>
</dbReference>
<dbReference type="Proteomes" id="UP001206788">
    <property type="component" value="Unassembled WGS sequence"/>
</dbReference>
<gene>
    <name evidence="2" type="ORF">NY014_12185</name>
</gene>
<evidence type="ECO:0000313" key="2">
    <source>
        <dbReference type="EMBL" id="MCS5491196.1"/>
    </source>
</evidence>
<feature type="domain" description="DUF7507" evidence="1">
    <location>
        <begin position="43"/>
        <end position="146"/>
    </location>
</feature>
<organism evidence="2 3">
    <name type="scientific">Algoriphagus limi</name>
    <dbReference type="NCBI Taxonomy" id="2975273"/>
    <lineage>
        <taxon>Bacteria</taxon>
        <taxon>Pseudomonadati</taxon>
        <taxon>Bacteroidota</taxon>
        <taxon>Cytophagia</taxon>
        <taxon>Cytophagales</taxon>
        <taxon>Cyclobacteriaceae</taxon>
        <taxon>Algoriphagus</taxon>
    </lineage>
</organism>
<protein>
    <recommendedName>
        <fullName evidence="1">DUF7507 domain-containing protein</fullName>
    </recommendedName>
</protein>
<feature type="non-terminal residue" evidence="2">
    <location>
        <position position="1"/>
    </location>
</feature>
<dbReference type="InterPro" id="IPR051172">
    <property type="entry name" value="Chlamydia_OmcB"/>
</dbReference>
<comment type="caution">
    <text evidence="2">The sequence shown here is derived from an EMBL/GenBank/DDBJ whole genome shotgun (WGS) entry which is preliminary data.</text>
</comment>
<dbReference type="Gene3D" id="2.60.40.10">
    <property type="entry name" value="Immunoglobulins"/>
    <property type="match status" value="1"/>
</dbReference>
<keyword evidence="3" id="KW-1185">Reference proteome</keyword>
<accession>A0ABT2G9S5</accession>
<evidence type="ECO:0000313" key="3">
    <source>
        <dbReference type="Proteomes" id="UP001206788"/>
    </source>
</evidence>
<proteinExistence type="predicted"/>